<dbReference type="HOGENOM" id="CLU_2495790_0_0_0"/>
<proteinExistence type="predicted"/>
<evidence type="ECO:0000313" key="1">
    <source>
        <dbReference type="EMBL" id="CAD75452.1"/>
    </source>
</evidence>
<sequence>MTLRRSSSQQSDLIAVRLRSIHKNAAKPDRAGARSGFCCLHSAPTLIFFIRVFRPCPGFPLAGVVPVGRGSQPMRFVFACVVERFL</sequence>
<name>Q7UNG7_RHOBA</name>
<gene>
    <name evidence="1" type="ordered locus">RB7589</name>
</gene>
<dbReference type="InParanoid" id="Q7UNG7"/>
<dbReference type="EMBL" id="BX294146">
    <property type="protein sequence ID" value="CAD75452.1"/>
    <property type="molecule type" value="Genomic_DNA"/>
</dbReference>
<dbReference type="Proteomes" id="UP000001025">
    <property type="component" value="Chromosome"/>
</dbReference>
<evidence type="ECO:0000313" key="2">
    <source>
        <dbReference type="Proteomes" id="UP000001025"/>
    </source>
</evidence>
<dbReference type="EnsemblBacteria" id="CAD75452">
    <property type="protein sequence ID" value="CAD75452"/>
    <property type="gene ID" value="RB7589"/>
</dbReference>
<organism evidence="1 2">
    <name type="scientific">Rhodopirellula baltica (strain DSM 10527 / NCIMB 13988 / SH1)</name>
    <dbReference type="NCBI Taxonomy" id="243090"/>
    <lineage>
        <taxon>Bacteria</taxon>
        <taxon>Pseudomonadati</taxon>
        <taxon>Planctomycetota</taxon>
        <taxon>Planctomycetia</taxon>
        <taxon>Pirellulales</taxon>
        <taxon>Pirellulaceae</taxon>
        <taxon>Rhodopirellula</taxon>
    </lineage>
</organism>
<dbReference type="KEGG" id="rba:RB7589"/>
<keyword evidence="2" id="KW-1185">Reference proteome</keyword>
<dbReference type="AlphaFoldDB" id="Q7UNG7"/>
<reference evidence="1 2" key="1">
    <citation type="journal article" date="2003" name="Proc. Natl. Acad. Sci. U.S.A.">
        <title>Complete genome sequence of the marine planctomycete Pirellula sp. strain 1.</title>
        <authorList>
            <person name="Gloeckner F.O."/>
            <person name="Kube M."/>
            <person name="Bauer M."/>
            <person name="Teeling H."/>
            <person name="Lombardot T."/>
            <person name="Ludwig W."/>
            <person name="Gade D."/>
            <person name="Beck A."/>
            <person name="Borzym K."/>
            <person name="Heitmann K."/>
            <person name="Rabus R."/>
            <person name="Schlesner H."/>
            <person name="Amann R."/>
            <person name="Reinhardt R."/>
        </authorList>
    </citation>
    <scope>NUCLEOTIDE SEQUENCE [LARGE SCALE GENOMIC DNA]</scope>
    <source>
        <strain evidence="2">DSM 10527 / NCIMB 13988 / SH1</strain>
    </source>
</reference>
<dbReference type="STRING" id="243090.RB7589"/>
<accession>Q7UNG7</accession>
<protein>
    <submittedName>
        <fullName evidence="1">Uncharacterized protein</fullName>
    </submittedName>
</protein>